<dbReference type="Pfam" id="PF03992">
    <property type="entry name" value="ABM"/>
    <property type="match status" value="1"/>
</dbReference>
<dbReference type="PROSITE" id="PS51725">
    <property type="entry name" value="ABM"/>
    <property type="match status" value="1"/>
</dbReference>
<accession>A0A3Q9JNB2</accession>
<keyword evidence="3" id="KW-1185">Reference proteome</keyword>
<feature type="domain" description="ABM" evidence="1">
    <location>
        <begin position="2"/>
        <end position="98"/>
    </location>
</feature>
<dbReference type="EMBL" id="CP029822">
    <property type="protein sequence ID" value="AZS51885.1"/>
    <property type="molecule type" value="Genomic_DNA"/>
</dbReference>
<dbReference type="AlphaFoldDB" id="A0A3Q9JNB2"/>
<dbReference type="KEGG" id="emo:DM558_14415"/>
<dbReference type="InterPro" id="IPR011008">
    <property type="entry name" value="Dimeric_a/b-barrel"/>
</dbReference>
<gene>
    <name evidence="2" type="ORF">DM558_14415</name>
</gene>
<dbReference type="Proteomes" id="UP000273143">
    <property type="component" value="Chromosome"/>
</dbReference>
<name>A0A3Q9JNB2_9GAMM</name>
<keyword evidence="2" id="KW-0503">Monooxygenase</keyword>
<proteinExistence type="predicted"/>
<dbReference type="InterPro" id="IPR007138">
    <property type="entry name" value="ABM_dom"/>
</dbReference>
<dbReference type="SUPFAM" id="SSF54909">
    <property type="entry name" value="Dimeric alpha+beta barrel"/>
    <property type="match status" value="1"/>
</dbReference>
<dbReference type="InterPro" id="IPR050404">
    <property type="entry name" value="Heme-degrading_MO"/>
</dbReference>
<reference evidence="3" key="1">
    <citation type="submission" date="2018-06" db="EMBL/GenBank/DDBJ databases">
        <title>Complete genome of Pseudomonas insecticola strain QZS01.</title>
        <authorList>
            <person name="Wang J."/>
            <person name="Su Q."/>
        </authorList>
    </citation>
    <scope>NUCLEOTIDE SEQUENCE [LARGE SCALE GENOMIC DNA]</scope>
    <source>
        <strain evidence="3">QZS01</strain>
    </source>
</reference>
<keyword evidence="2" id="KW-0560">Oxidoreductase</keyword>
<organism evidence="2 3">
    <name type="scientific">Entomomonas moraniae</name>
    <dbReference type="NCBI Taxonomy" id="2213226"/>
    <lineage>
        <taxon>Bacteria</taxon>
        <taxon>Pseudomonadati</taxon>
        <taxon>Pseudomonadota</taxon>
        <taxon>Gammaproteobacteria</taxon>
        <taxon>Pseudomonadales</taxon>
        <taxon>Pseudomonadaceae</taxon>
        <taxon>Entomomonas</taxon>
    </lineage>
</organism>
<dbReference type="GO" id="GO:0004497">
    <property type="term" value="F:monooxygenase activity"/>
    <property type="evidence" value="ECO:0007669"/>
    <property type="project" value="UniProtKB-KW"/>
</dbReference>
<evidence type="ECO:0000259" key="1">
    <source>
        <dbReference type="PROSITE" id="PS51725"/>
    </source>
</evidence>
<evidence type="ECO:0000313" key="3">
    <source>
        <dbReference type="Proteomes" id="UP000273143"/>
    </source>
</evidence>
<dbReference type="PANTHER" id="PTHR34474:SF2">
    <property type="entry name" value="SIGNAL TRANSDUCTION PROTEIN TRAP"/>
    <property type="match status" value="1"/>
</dbReference>
<evidence type="ECO:0000313" key="2">
    <source>
        <dbReference type="EMBL" id="AZS51885.1"/>
    </source>
</evidence>
<dbReference type="PANTHER" id="PTHR34474">
    <property type="entry name" value="SIGNAL TRANSDUCTION PROTEIN TRAP"/>
    <property type="match status" value="1"/>
</dbReference>
<sequence length="102" mass="11901">MYIAMNRFKIKQGEEQRFIELWRNRDSQLKEVPGFINFNLLQGSTQEGYTLFASHAQWESEEAFKNWTQSEAFRKAHANAGNPSTREIYLGPPQLECFNAVL</sequence>
<protein>
    <submittedName>
        <fullName evidence="2">Antibiotic biosynthesis monooxygenase</fullName>
    </submittedName>
</protein>
<dbReference type="Gene3D" id="3.30.70.100">
    <property type="match status" value="1"/>
</dbReference>